<accession>A0AA39QIE1</accession>
<proteinExistence type="predicted"/>
<comment type="caution">
    <text evidence="1">The sequence shown here is derived from an EMBL/GenBank/DDBJ whole genome shotgun (WGS) entry which is preliminary data.</text>
</comment>
<dbReference type="EMBL" id="JAUEPU010000005">
    <property type="protein sequence ID" value="KAK0502580.1"/>
    <property type="molecule type" value="Genomic_DNA"/>
</dbReference>
<name>A0AA39QIE1_9AGAR</name>
<evidence type="ECO:0000313" key="1">
    <source>
        <dbReference type="EMBL" id="KAK0502580.1"/>
    </source>
</evidence>
<sequence>MSTALEITSSVTTLIENITTLTNHVKDVKNVPKEITQCLKELRYLTIYLFAVKELIPLSTENDPWLKTLKHLFTPMSNDPDDTSDAGPKSGCFFKEIEELLDGLNKTLKIDHPQWKMAKKRLLWMLTKESVAEDLKKIERFRTLAMSAVQLDANKLSHAIKDMLGNVKRTGEDTRRIIEKKKMDETSADVLKWLASGTLDHNEVQLKTLKKHVSNTGQWFLELPEFMN</sequence>
<gene>
    <name evidence="1" type="ORF">EDD18DRAFT_696991</name>
</gene>
<organism evidence="1 2">
    <name type="scientific">Armillaria luteobubalina</name>
    <dbReference type="NCBI Taxonomy" id="153913"/>
    <lineage>
        <taxon>Eukaryota</taxon>
        <taxon>Fungi</taxon>
        <taxon>Dikarya</taxon>
        <taxon>Basidiomycota</taxon>
        <taxon>Agaricomycotina</taxon>
        <taxon>Agaricomycetes</taxon>
        <taxon>Agaricomycetidae</taxon>
        <taxon>Agaricales</taxon>
        <taxon>Marasmiineae</taxon>
        <taxon>Physalacriaceae</taxon>
        <taxon>Armillaria</taxon>
    </lineage>
</organism>
<dbReference type="AlphaFoldDB" id="A0AA39QIE1"/>
<protein>
    <submittedName>
        <fullName evidence="1">Uncharacterized protein</fullName>
    </submittedName>
</protein>
<dbReference type="Proteomes" id="UP001175228">
    <property type="component" value="Unassembled WGS sequence"/>
</dbReference>
<reference evidence="1" key="1">
    <citation type="submission" date="2023-06" db="EMBL/GenBank/DDBJ databases">
        <authorList>
            <consortium name="Lawrence Berkeley National Laboratory"/>
            <person name="Ahrendt S."/>
            <person name="Sahu N."/>
            <person name="Indic B."/>
            <person name="Wong-Bajracharya J."/>
            <person name="Merenyi Z."/>
            <person name="Ke H.-M."/>
            <person name="Monk M."/>
            <person name="Kocsube S."/>
            <person name="Drula E."/>
            <person name="Lipzen A."/>
            <person name="Balint B."/>
            <person name="Henrissat B."/>
            <person name="Andreopoulos B."/>
            <person name="Martin F.M."/>
            <person name="Harder C.B."/>
            <person name="Rigling D."/>
            <person name="Ford K.L."/>
            <person name="Foster G.D."/>
            <person name="Pangilinan J."/>
            <person name="Papanicolaou A."/>
            <person name="Barry K."/>
            <person name="LaButti K."/>
            <person name="Viragh M."/>
            <person name="Koriabine M."/>
            <person name="Yan M."/>
            <person name="Riley R."/>
            <person name="Champramary S."/>
            <person name="Plett K.L."/>
            <person name="Tsai I.J."/>
            <person name="Slot J."/>
            <person name="Sipos G."/>
            <person name="Plett J."/>
            <person name="Nagy L.G."/>
            <person name="Grigoriev I.V."/>
        </authorList>
    </citation>
    <scope>NUCLEOTIDE SEQUENCE</scope>
    <source>
        <strain evidence="1">HWK02</strain>
    </source>
</reference>
<keyword evidence="2" id="KW-1185">Reference proteome</keyword>
<evidence type="ECO:0000313" key="2">
    <source>
        <dbReference type="Proteomes" id="UP001175228"/>
    </source>
</evidence>